<evidence type="ECO:0000259" key="1">
    <source>
        <dbReference type="Pfam" id="PF06985"/>
    </source>
</evidence>
<dbReference type="PANTHER" id="PTHR24148">
    <property type="entry name" value="ANKYRIN REPEAT DOMAIN-CONTAINING PROTEIN 39 HOMOLOG-RELATED"/>
    <property type="match status" value="1"/>
</dbReference>
<protein>
    <recommendedName>
        <fullName evidence="1">Heterokaryon incompatibility domain-containing protein</fullName>
    </recommendedName>
</protein>
<dbReference type="AlphaFoldDB" id="G9P5I2"/>
<gene>
    <name evidence="2" type="ORF">TRIATDRAFT_29129</name>
</gene>
<comment type="caution">
    <text evidence="2">The sequence shown here is derived from an EMBL/GenBank/DDBJ whole genome shotgun (WGS) entry which is preliminary data.</text>
</comment>
<dbReference type="EMBL" id="ABDG02000027">
    <property type="protein sequence ID" value="EHK42151.1"/>
    <property type="molecule type" value="Genomic_DNA"/>
</dbReference>
<reference evidence="2 3" key="1">
    <citation type="journal article" date="2011" name="Genome Biol.">
        <title>Comparative genome sequence analysis underscores mycoparasitism as the ancestral life style of Trichoderma.</title>
        <authorList>
            <person name="Kubicek C.P."/>
            <person name="Herrera-Estrella A."/>
            <person name="Seidl-Seiboth V."/>
            <person name="Martinez D.A."/>
            <person name="Druzhinina I.S."/>
            <person name="Thon M."/>
            <person name="Zeilinger S."/>
            <person name="Casas-Flores S."/>
            <person name="Horwitz B.A."/>
            <person name="Mukherjee P.K."/>
            <person name="Mukherjee M."/>
            <person name="Kredics L."/>
            <person name="Alcaraz L.D."/>
            <person name="Aerts A."/>
            <person name="Antal Z."/>
            <person name="Atanasova L."/>
            <person name="Cervantes-Badillo M.G."/>
            <person name="Challacombe J."/>
            <person name="Chertkov O."/>
            <person name="McCluskey K."/>
            <person name="Coulpier F."/>
            <person name="Deshpande N."/>
            <person name="von Doehren H."/>
            <person name="Ebbole D.J."/>
            <person name="Esquivel-Naranjo E.U."/>
            <person name="Fekete E."/>
            <person name="Flipphi M."/>
            <person name="Glaser F."/>
            <person name="Gomez-Rodriguez E.Y."/>
            <person name="Gruber S."/>
            <person name="Han C."/>
            <person name="Henrissat B."/>
            <person name="Hermosa R."/>
            <person name="Hernandez-Onate M."/>
            <person name="Karaffa L."/>
            <person name="Kosti I."/>
            <person name="Le Crom S."/>
            <person name="Lindquist E."/>
            <person name="Lucas S."/>
            <person name="Luebeck M."/>
            <person name="Luebeck P.S."/>
            <person name="Margeot A."/>
            <person name="Metz B."/>
            <person name="Misra M."/>
            <person name="Nevalainen H."/>
            <person name="Omann M."/>
            <person name="Packer N."/>
            <person name="Perrone G."/>
            <person name="Uresti-Rivera E.E."/>
            <person name="Salamov A."/>
            <person name="Schmoll M."/>
            <person name="Seiboth B."/>
            <person name="Shapiro H."/>
            <person name="Sukno S."/>
            <person name="Tamayo-Ramos J.A."/>
            <person name="Tisch D."/>
            <person name="Wiest A."/>
            <person name="Wilkinson H.H."/>
            <person name="Zhang M."/>
            <person name="Coutinho P.M."/>
            <person name="Kenerley C.M."/>
            <person name="Monte E."/>
            <person name="Baker S.E."/>
            <person name="Grigoriev I.V."/>
        </authorList>
    </citation>
    <scope>NUCLEOTIDE SEQUENCE [LARGE SCALE GENOMIC DNA]</scope>
    <source>
        <strain evidence="3">ATCC 20476 / IMI 206040</strain>
    </source>
</reference>
<accession>G9P5I2</accession>
<keyword evidence="3" id="KW-1185">Reference proteome</keyword>
<dbReference type="Proteomes" id="UP000005426">
    <property type="component" value="Unassembled WGS sequence"/>
</dbReference>
<dbReference type="eggNOG" id="ENOG502QQ2D">
    <property type="taxonomic scope" value="Eukaryota"/>
</dbReference>
<dbReference type="OrthoDB" id="2157530at2759"/>
<feature type="domain" description="Heterokaryon incompatibility" evidence="1">
    <location>
        <begin position="52"/>
        <end position="206"/>
    </location>
</feature>
<dbReference type="STRING" id="452589.G9P5I2"/>
<dbReference type="Pfam" id="PF06985">
    <property type="entry name" value="HET"/>
    <property type="match status" value="1"/>
</dbReference>
<name>G9P5I2_HYPAI</name>
<dbReference type="OMA" id="HSECFVY"/>
<proteinExistence type="predicted"/>
<dbReference type="HOGENOM" id="CLU_004184_7_4_1"/>
<dbReference type="PANTHER" id="PTHR24148:SF82">
    <property type="entry name" value="HETEROKARYON INCOMPATIBILITY DOMAIN-CONTAINING PROTEIN"/>
    <property type="match status" value="1"/>
</dbReference>
<evidence type="ECO:0000313" key="3">
    <source>
        <dbReference type="Proteomes" id="UP000005426"/>
    </source>
</evidence>
<sequence>MSKKVSWHDQILPPLNHSNSEIRVLQIKPGFPDSPIRCTFHVTSLDNLDVSYEALSYAWGTDNQNTTHEDIYFGDDDDDTNKVGVTLPLANALRQLRLLNGPRHVWADALCINQTDNHEKSLQVSIMGRIYSTCTQGAIWLGPLGEVPEEDAQAALDTISWIAGEQEAHSWMEVSDTSALKRQTAAAAFKTLFHLPWWSRIWTVQEAILPPLATLYWGPCQIPRSTLAKAADSFFDDSAPNVPDEFWRNAAIESLTVALRGLGASRDEELFMLLWRWRHRKATDPRDKVYGLLGFRHDVSLPSVKTCDYTVDVRTLYHKVTIDLINMSTDLQPLLGRGGERSEIPGLASWAVDWDGVRDPSMSSKCSFWDHYHWWHYGGFTADRGMYGVGEGLRVQGDDDVLRVTGLRVSRIDMVEDNVPEEIEVPEEVSVAALYRLYGDRWGELMARYHEQFPDKLFSGGMVAFLSLITGNLVADGSEDNNEIAEWVQKMLRTHILFITDDGRLGLGPRNVRPGQELWIVGGCRIPLILNPLPKASDKESEVSVTFHSECFVYGIMSGEALEGRGDQVIEILLR</sequence>
<dbReference type="InterPro" id="IPR052895">
    <property type="entry name" value="HetReg/Transcr_Mod"/>
</dbReference>
<evidence type="ECO:0000313" key="2">
    <source>
        <dbReference type="EMBL" id="EHK42151.1"/>
    </source>
</evidence>
<organism evidence="2 3">
    <name type="scientific">Hypocrea atroviridis (strain ATCC 20476 / IMI 206040)</name>
    <name type="common">Trichoderma atroviride</name>
    <dbReference type="NCBI Taxonomy" id="452589"/>
    <lineage>
        <taxon>Eukaryota</taxon>
        <taxon>Fungi</taxon>
        <taxon>Dikarya</taxon>
        <taxon>Ascomycota</taxon>
        <taxon>Pezizomycotina</taxon>
        <taxon>Sordariomycetes</taxon>
        <taxon>Hypocreomycetidae</taxon>
        <taxon>Hypocreales</taxon>
        <taxon>Hypocreaceae</taxon>
        <taxon>Trichoderma</taxon>
    </lineage>
</organism>
<dbReference type="InterPro" id="IPR010730">
    <property type="entry name" value="HET"/>
</dbReference>